<dbReference type="OrthoDB" id="531568at2"/>
<evidence type="ECO:0000256" key="1">
    <source>
        <dbReference type="SAM" id="SignalP"/>
    </source>
</evidence>
<evidence type="ECO:0000313" key="3">
    <source>
        <dbReference type="EMBL" id="SFZ70471.1"/>
    </source>
</evidence>
<evidence type="ECO:0000259" key="2">
    <source>
        <dbReference type="Pfam" id="PF14347"/>
    </source>
</evidence>
<reference evidence="3 4" key="1">
    <citation type="submission" date="2016-11" db="EMBL/GenBank/DDBJ databases">
        <authorList>
            <person name="Jaros S."/>
            <person name="Januszkiewicz K."/>
            <person name="Wedrychowicz H."/>
        </authorList>
    </citation>
    <scope>NUCLEOTIDE SEQUENCE [LARGE SCALE GENOMIC DNA]</scope>
    <source>
        <strain evidence="3 4">DSM 18899</strain>
    </source>
</reference>
<name>A0A1K2H425_9NEIS</name>
<dbReference type="Proteomes" id="UP000186513">
    <property type="component" value="Unassembled WGS sequence"/>
</dbReference>
<dbReference type="AlphaFoldDB" id="A0A1K2H425"/>
<feature type="chain" id="PRO_5012362998" description="DUF4399 domain-containing protein" evidence="1">
    <location>
        <begin position="21"/>
        <end position="154"/>
    </location>
</feature>
<organism evidence="3 4">
    <name type="scientific">Chitinimonas taiwanensis DSM 18899</name>
    <dbReference type="NCBI Taxonomy" id="1121279"/>
    <lineage>
        <taxon>Bacteria</taxon>
        <taxon>Pseudomonadati</taxon>
        <taxon>Pseudomonadota</taxon>
        <taxon>Betaproteobacteria</taxon>
        <taxon>Neisseriales</taxon>
        <taxon>Chitinibacteraceae</taxon>
        <taxon>Chitinimonas</taxon>
    </lineage>
</organism>
<feature type="domain" description="DUF4399" evidence="2">
    <location>
        <begin position="51"/>
        <end position="142"/>
    </location>
</feature>
<gene>
    <name evidence="3" type="ORF">SAMN02745887_00216</name>
</gene>
<dbReference type="STRING" id="1121279.SAMN02745887_00216"/>
<evidence type="ECO:0000313" key="4">
    <source>
        <dbReference type="Proteomes" id="UP000186513"/>
    </source>
</evidence>
<accession>A0A1K2H425</accession>
<dbReference type="Pfam" id="PF14347">
    <property type="entry name" value="DUF4399"/>
    <property type="match status" value="1"/>
</dbReference>
<dbReference type="RefSeq" id="WP_072426763.1">
    <property type="nucleotide sequence ID" value="NZ_FPKR01000001.1"/>
</dbReference>
<sequence length="154" mass="16471">MRPLRPLFACLLGLPLLLQAAPAPGDGFPKEARVYFIGLKDGDVLPPTFKVKFGLKGMGVRKANEDIFDRRTGHHHLLVDQGIVPKGDIIVFSEKHIHYGKGQTEATLTLPPGPHVLTMQFADGAHISYGPQLAASVRVVVEAAAPAAQPAGKP</sequence>
<keyword evidence="4" id="KW-1185">Reference proteome</keyword>
<dbReference type="EMBL" id="FPKR01000001">
    <property type="protein sequence ID" value="SFZ70471.1"/>
    <property type="molecule type" value="Genomic_DNA"/>
</dbReference>
<proteinExistence type="predicted"/>
<keyword evidence="1" id="KW-0732">Signal</keyword>
<protein>
    <recommendedName>
        <fullName evidence="2">DUF4399 domain-containing protein</fullName>
    </recommendedName>
</protein>
<feature type="signal peptide" evidence="1">
    <location>
        <begin position="1"/>
        <end position="20"/>
    </location>
</feature>
<dbReference type="InterPro" id="IPR025512">
    <property type="entry name" value="DUF4399"/>
</dbReference>